<keyword evidence="1" id="KW-0479">Metal-binding</keyword>
<dbReference type="PROSITE" id="PS00028">
    <property type="entry name" value="ZINC_FINGER_C2H2_1"/>
    <property type="match status" value="1"/>
</dbReference>
<organism evidence="3 4">
    <name type="scientific">Agrocybe pediades</name>
    <dbReference type="NCBI Taxonomy" id="84607"/>
    <lineage>
        <taxon>Eukaryota</taxon>
        <taxon>Fungi</taxon>
        <taxon>Dikarya</taxon>
        <taxon>Basidiomycota</taxon>
        <taxon>Agaricomycotina</taxon>
        <taxon>Agaricomycetes</taxon>
        <taxon>Agaricomycetidae</taxon>
        <taxon>Agaricales</taxon>
        <taxon>Agaricineae</taxon>
        <taxon>Strophariaceae</taxon>
        <taxon>Agrocybe</taxon>
    </lineage>
</organism>
<dbReference type="Proteomes" id="UP000521872">
    <property type="component" value="Unassembled WGS sequence"/>
</dbReference>
<dbReference type="AlphaFoldDB" id="A0A8H4QJL7"/>
<comment type="caution">
    <text evidence="3">The sequence shown here is derived from an EMBL/GenBank/DDBJ whole genome shotgun (WGS) entry which is preliminary data.</text>
</comment>
<evidence type="ECO:0000259" key="2">
    <source>
        <dbReference type="PROSITE" id="PS50157"/>
    </source>
</evidence>
<protein>
    <recommendedName>
        <fullName evidence="2">C2H2-type domain-containing protein</fullName>
    </recommendedName>
</protein>
<dbReference type="GO" id="GO:0003712">
    <property type="term" value="F:transcription coregulator activity"/>
    <property type="evidence" value="ECO:0007669"/>
    <property type="project" value="TreeGrafter"/>
</dbReference>
<evidence type="ECO:0000313" key="4">
    <source>
        <dbReference type="Proteomes" id="UP000521872"/>
    </source>
</evidence>
<feature type="domain" description="C2H2-type" evidence="2">
    <location>
        <begin position="35"/>
        <end position="65"/>
    </location>
</feature>
<dbReference type="EMBL" id="JAACJL010000057">
    <property type="protein sequence ID" value="KAF4612362.1"/>
    <property type="molecule type" value="Genomic_DNA"/>
</dbReference>
<keyword evidence="4" id="KW-1185">Reference proteome</keyword>
<dbReference type="GO" id="GO:0005634">
    <property type="term" value="C:nucleus"/>
    <property type="evidence" value="ECO:0007669"/>
    <property type="project" value="TreeGrafter"/>
</dbReference>
<dbReference type="PROSITE" id="PS50157">
    <property type="entry name" value="ZINC_FINGER_C2H2_2"/>
    <property type="match status" value="1"/>
</dbReference>
<reference evidence="3 4" key="1">
    <citation type="submission" date="2019-12" db="EMBL/GenBank/DDBJ databases">
        <authorList>
            <person name="Floudas D."/>
            <person name="Bentzer J."/>
            <person name="Ahren D."/>
            <person name="Johansson T."/>
            <person name="Persson P."/>
            <person name="Tunlid A."/>
        </authorList>
    </citation>
    <scope>NUCLEOTIDE SEQUENCE [LARGE SCALE GENOMIC DNA]</scope>
    <source>
        <strain evidence="3 4">CBS 102.39</strain>
    </source>
</reference>
<dbReference type="Pfam" id="PF12874">
    <property type="entry name" value="zf-met"/>
    <property type="match status" value="2"/>
</dbReference>
<keyword evidence="1" id="KW-0863">Zinc-finger</keyword>
<evidence type="ECO:0000256" key="1">
    <source>
        <dbReference type="PROSITE-ProRule" id="PRU00042"/>
    </source>
</evidence>
<accession>A0A8H4QJL7</accession>
<dbReference type="GO" id="GO:0006357">
    <property type="term" value="P:regulation of transcription by RNA polymerase II"/>
    <property type="evidence" value="ECO:0007669"/>
    <property type="project" value="TreeGrafter"/>
</dbReference>
<dbReference type="InterPro" id="IPR051061">
    <property type="entry name" value="Zinc_finger_trans_reg"/>
</dbReference>
<name>A0A8H4QJL7_9AGAR</name>
<dbReference type="SMART" id="SM00355">
    <property type="entry name" value="ZnF_C2H2"/>
    <property type="match status" value="4"/>
</dbReference>
<dbReference type="PANTHER" id="PTHR46179">
    <property type="entry name" value="ZINC FINGER PROTEIN"/>
    <property type="match status" value="1"/>
</dbReference>
<keyword evidence="1" id="KW-0862">Zinc</keyword>
<dbReference type="SUPFAM" id="SSF57667">
    <property type="entry name" value="beta-beta-alpha zinc fingers"/>
    <property type="match status" value="1"/>
</dbReference>
<dbReference type="InterPro" id="IPR013087">
    <property type="entry name" value="Znf_C2H2_type"/>
</dbReference>
<dbReference type="Gene3D" id="3.30.160.60">
    <property type="entry name" value="Classic Zinc Finger"/>
    <property type="match status" value="1"/>
</dbReference>
<gene>
    <name evidence="3" type="ORF">D9613_004354</name>
</gene>
<dbReference type="InterPro" id="IPR036236">
    <property type="entry name" value="Znf_C2H2_sf"/>
</dbReference>
<evidence type="ECO:0000313" key="3">
    <source>
        <dbReference type="EMBL" id="KAF4612362.1"/>
    </source>
</evidence>
<dbReference type="PANTHER" id="PTHR46179:SF26">
    <property type="entry name" value="ZINC FINGER PROTEIN 423 HOMOLOG"/>
    <property type="match status" value="1"/>
</dbReference>
<dbReference type="GO" id="GO:0008270">
    <property type="term" value="F:zinc ion binding"/>
    <property type="evidence" value="ECO:0007669"/>
    <property type="project" value="UniProtKB-KW"/>
</dbReference>
<proteinExistence type="predicted"/>
<sequence length="244" mass="27862">MWFSATVPNHHYCQRCNILFHDATDLENHMNSRHHYCSPCNKVFVNEYGLHEHYRQSPRHFWCVPCKRLFSSASNYNSMNSATHRPKDVTCPFKCGGAFVSRSAMVLHLESGSCSSGVTRQMIDRYIRQKDTNNIITDPSRMIGGSSQQDVTYIASERSWNGHGYQCCLCQHEFRSLRALNSHLASPKHQDKVYICRGPNCNLRFSVVSALVQHIESEKCGVLRFKSVQSAMDSMLGSMARLTM</sequence>